<sequence length="343" mass="39332">MASELLPERIEVAGVRRRLKWNYEGLNLMNQLVQNVDITEESFMPDSESGTPAPDPDAHEHMSLPPAGSYNHYNQAPLAVLISLCQQVDMHSREESLAILDAIWGKLRDYRVYFQREIDSLLHQFPQRLTILDLPDETLLNIFEMMKGFDIAVRMARTNCRLTCHRFCSFSSSLLVRFVPVMPLESSLSRLVVISQHPTISKGVVAVRVVLYCYSPVLSDTYEEFQEYLLHVLSSMLVNARGERDWFGHGNGTVHPEFAEAQALLDSLLRVSPHTLPGTYPPSEEDLLNLSRMKTAYEEYRRLYFEQDKLRSSDKFVQTIADAMARMPRARQLEVDDRDDYGG</sequence>
<dbReference type="InterPro" id="IPR036047">
    <property type="entry name" value="F-box-like_dom_sf"/>
</dbReference>
<organism evidence="3 4">
    <name type="scientific">Apodospora peruviana</name>
    <dbReference type="NCBI Taxonomy" id="516989"/>
    <lineage>
        <taxon>Eukaryota</taxon>
        <taxon>Fungi</taxon>
        <taxon>Dikarya</taxon>
        <taxon>Ascomycota</taxon>
        <taxon>Pezizomycotina</taxon>
        <taxon>Sordariomycetes</taxon>
        <taxon>Sordariomycetidae</taxon>
        <taxon>Sordariales</taxon>
        <taxon>Lasiosphaeriaceae</taxon>
        <taxon>Apodospora</taxon>
    </lineage>
</organism>
<feature type="region of interest" description="Disordered" evidence="1">
    <location>
        <begin position="43"/>
        <end position="66"/>
    </location>
</feature>
<feature type="domain" description="F-box" evidence="2">
    <location>
        <begin position="131"/>
        <end position="175"/>
    </location>
</feature>
<comment type="caution">
    <text evidence="3">The sequence shown here is derived from an EMBL/GenBank/DDBJ whole genome shotgun (WGS) entry which is preliminary data.</text>
</comment>
<dbReference type="Pfam" id="PF00646">
    <property type="entry name" value="F-box"/>
    <property type="match status" value="1"/>
</dbReference>
<dbReference type="InterPro" id="IPR001810">
    <property type="entry name" value="F-box_dom"/>
</dbReference>
<protein>
    <recommendedName>
        <fullName evidence="2">F-box domain-containing protein</fullName>
    </recommendedName>
</protein>
<dbReference type="EMBL" id="JAUEDM010000001">
    <property type="protein sequence ID" value="KAK3331297.1"/>
    <property type="molecule type" value="Genomic_DNA"/>
</dbReference>
<dbReference type="AlphaFoldDB" id="A0AAE0IUA5"/>
<evidence type="ECO:0000313" key="3">
    <source>
        <dbReference type="EMBL" id="KAK3331297.1"/>
    </source>
</evidence>
<evidence type="ECO:0000256" key="1">
    <source>
        <dbReference type="SAM" id="MobiDB-lite"/>
    </source>
</evidence>
<reference evidence="3" key="1">
    <citation type="journal article" date="2023" name="Mol. Phylogenet. Evol.">
        <title>Genome-scale phylogeny and comparative genomics of the fungal order Sordariales.</title>
        <authorList>
            <person name="Hensen N."/>
            <person name="Bonometti L."/>
            <person name="Westerberg I."/>
            <person name="Brannstrom I.O."/>
            <person name="Guillou S."/>
            <person name="Cros-Aarteil S."/>
            <person name="Calhoun S."/>
            <person name="Haridas S."/>
            <person name="Kuo A."/>
            <person name="Mondo S."/>
            <person name="Pangilinan J."/>
            <person name="Riley R."/>
            <person name="LaButti K."/>
            <person name="Andreopoulos B."/>
            <person name="Lipzen A."/>
            <person name="Chen C."/>
            <person name="Yan M."/>
            <person name="Daum C."/>
            <person name="Ng V."/>
            <person name="Clum A."/>
            <person name="Steindorff A."/>
            <person name="Ohm R.A."/>
            <person name="Martin F."/>
            <person name="Silar P."/>
            <person name="Natvig D.O."/>
            <person name="Lalanne C."/>
            <person name="Gautier V."/>
            <person name="Ament-Velasquez S.L."/>
            <person name="Kruys A."/>
            <person name="Hutchinson M.I."/>
            <person name="Powell A.J."/>
            <person name="Barry K."/>
            <person name="Miller A.N."/>
            <person name="Grigoriev I.V."/>
            <person name="Debuchy R."/>
            <person name="Gladieux P."/>
            <person name="Hiltunen Thoren M."/>
            <person name="Johannesson H."/>
        </authorList>
    </citation>
    <scope>NUCLEOTIDE SEQUENCE</scope>
    <source>
        <strain evidence="3">CBS 118394</strain>
    </source>
</reference>
<keyword evidence="4" id="KW-1185">Reference proteome</keyword>
<reference evidence="3" key="2">
    <citation type="submission" date="2023-06" db="EMBL/GenBank/DDBJ databases">
        <authorList>
            <consortium name="Lawrence Berkeley National Laboratory"/>
            <person name="Haridas S."/>
            <person name="Hensen N."/>
            <person name="Bonometti L."/>
            <person name="Westerberg I."/>
            <person name="Brannstrom I.O."/>
            <person name="Guillou S."/>
            <person name="Cros-Aarteil S."/>
            <person name="Calhoun S."/>
            <person name="Kuo A."/>
            <person name="Mondo S."/>
            <person name="Pangilinan J."/>
            <person name="Riley R."/>
            <person name="Labutti K."/>
            <person name="Andreopoulos B."/>
            <person name="Lipzen A."/>
            <person name="Chen C."/>
            <person name="Yanf M."/>
            <person name="Daum C."/>
            <person name="Ng V."/>
            <person name="Clum A."/>
            <person name="Steindorff A."/>
            <person name="Ohm R."/>
            <person name="Martin F."/>
            <person name="Silar P."/>
            <person name="Natvig D."/>
            <person name="Lalanne C."/>
            <person name="Gautier V."/>
            <person name="Ament-Velasquez S.L."/>
            <person name="Kruys A."/>
            <person name="Hutchinson M.I."/>
            <person name="Powell A.J."/>
            <person name="Barry K."/>
            <person name="Miller A.N."/>
            <person name="Grigoriev I.V."/>
            <person name="Debuchy R."/>
            <person name="Gladieux P."/>
            <person name="Thoren M.H."/>
            <person name="Johannesson H."/>
        </authorList>
    </citation>
    <scope>NUCLEOTIDE SEQUENCE</scope>
    <source>
        <strain evidence="3">CBS 118394</strain>
    </source>
</reference>
<evidence type="ECO:0000259" key="2">
    <source>
        <dbReference type="Pfam" id="PF00646"/>
    </source>
</evidence>
<gene>
    <name evidence="3" type="ORF">B0H66DRAFT_528620</name>
</gene>
<accession>A0AAE0IUA5</accession>
<evidence type="ECO:0000313" key="4">
    <source>
        <dbReference type="Proteomes" id="UP001283341"/>
    </source>
</evidence>
<dbReference type="Proteomes" id="UP001283341">
    <property type="component" value="Unassembled WGS sequence"/>
</dbReference>
<dbReference type="SUPFAM" id="SSF81383">
    <property type="entry name" value="F-box domain"/>
    <property type="match status" value="1"/>
</dbReference>
<name>A0AAE0IUA5_9PEZI</name>
<proteinExistence type="predicted"/>